<name>A0A1Y5HZW3_OLEAN</name>
<dbReference type="PANTHER" id="PTHR41774:SF1">
    <property type="entry name" value="NGG1P INTERACTING FACTOR NIF3"/>
    <property type="match status" value="1"/>
</dbReference>
<dbReference type="InterPro" id="IPR015867">
    <property type="entry name" value="N-reg_PII/ATP_PRibTrfase_C"/>
</dbReference>
<gene>
    <name evidence="1" type="ORF">A9R00_05380</name>
</gene>
<sequence>MYKIVFYVPESHLQPVKQAIFDSGAGKIGNYDQCCWQVLGQGQFRPLAGAQPFIGEVNIEQDGPAEEVMEYRVELVCEDDLIQQAIAALRQAHPYEEPAFDVWQLASF</sequence>
<dbReference type="Gene3D" id="3.30.70.120">
    <property type="match status" value="1"/>
</dbReference>
<dbReference type="PANTHER" id="PTHR41774">
    <property type="match status" value="1"/>
</dbReference>
<evidence type="ECO:0000313" key="2">
    <source>
        <dbReference type="Proteomes" id="UP000227088"/>
    </source>
</evidence>
<dbReference type="EMBL" id="MABE01000311">
    <property type="protein sequence ID" value="OUS40562.1"/>
    <property type="molecule type" value="Genomic_DNA"/>
</dbReference>
<accession>A0A1Y5HZW3</accession>
<reference evidence="2" key="1">
    <citation type="journal article" date="2017" name="Proc. Natl. Acad. Sci. U.S.A.">
        <title>Simulation of Deepwater Horizon oil plume reveals substrate specialization within a complex community of hydrocarbon degraders.</title>
        <authorList>
            <person name="Hu P."/>
            <person name="Dubinsky E.A."/>
            <person name="Probst A.J."/>
            <person name="Wang J."/>
            <person name="Sieber C.M.K."/>
            <person name="Tom L.M."/>
            <person name="Gardinali P."/>
            <person name="Banfield J.F."/>
            <person name="Atlas R.M."/>
            <person name="Andersen G.L."/>
        </authorList>
    </citation>
    <scope>NUCLEOTIDE SEQUENCE [LARGE SCALE GENOMIC DNA]</scope>
</reference>
<dbReference type="SUPFAM" id="SSF102705">
    <property type="entry name" value="NIF3 (NGG1p interacting factor 3)-like"/>
    <property type="match status" value="1"/>
</dbReference>
<comment type="caution">
    <text evidence="1">The sequence shown here is derived from an EMBL/GenBank/DDBJ whole genome shotgun (WGS) entry which is preliminary data.</text>
</comment>
<evidence type="ECO:0000313" key="1">
    <source>
        <dbReference type="EMBL" id="OUS40562.1"/>
    </source>
</evidence>
<dbReference type="FunFam" id="3.30.70.120:FF:000006">
    <property type="entry name" value="GTP cyclohydrolase 1 type 2 homolog"/>
    <property type="match status" value="1"/>
</dbReference>
<proteinExistence type="predicted"/>
<dbReference type="InterPro" id="IPR036069">
    <property type="entry name" value="DUF34/NIF3_sf"/>
</dbReference>
<organism evidence="1 2">
    <name type="scientific">Oleispira antarctica</name>
    <dbReference type="NCBI Taxonomy" id="188908"/>
    <lineage>
        <taxon>Bacteria</taxon>
        <taxon>Pseudomonadati</taxon>
        <taxon>Pseudomonadota</taxon>
        <taxon>Gammaproteobacteria</taxon>
        <taxon>Oceanospirillales</taxon>
        <taxon>Oceanospirillaceae</taxon>
        <taxon>Oleispira</taxon>
    </lineage>
</organism>
<dbReference type="Proteomes" id="UP000227088">
    <property type="component" value="Unassembled WGS sequence"/>
</dbReference>
<dbReference type="AlphaFoldDB" id="A0A1Y5HZW3"/>
<protein>
    <submittedName>
        <fullName evidence="1">NGG1p interacting factor NIF3</fullName>
    </submittedName>
</protein>